<protein>
    <recommendedName>
        <fullName evidence="3">prephenate dehydrogenase</fullName>
        <ecNumber evidence="3">1.3.1.12</ecNumber>
    </recommendedName>
</protein>
<dbReference type="InterPro" id="IPR036291">
    <property type="entry name" value="NAD(P)-bd_dom_sf"/>
</dbReference>
<dbReference type="InterPro" id="IPR050812">
    <property type="entry name" value="Preph/Arog_dehydrog"/>
</dbReference>
<dbReference type="EC" id="1.3.1.12" evidence="3"/>
<name>A0A7Y4P6Z2_9BURK</name>
<evidence type="ECO:0000256" key="2">
    <source>
        <dbReference type="ARBA" id="ARBA00007964"/>
    </source>
</evidence>
<keyword evidence="12" id="KW-1185">Reference proteome</keyword>
<keyword evidence="5" id="KW-0028">Amino-acid biosynthesis</keyword>
<reference evidence="11 12" key="1">
    <citation type="submission" date="2020-05" db="EMBL/GenBank/DDBJ databases">
        <authorList>
            <person name="Niu N."/>
        </authorList>
    </citation>
    <scope>NUCLEOTIDE SEQUENCE [LARGE SCALE GENOMIC DNA]</scope>
    <source>
        <strain evidence="11 12">LMG10982</strain>
    </source>
</reference>
<dbReference type="PANTHER" id="PTHR21363:SF0">
    <property type="entry name" value="PREPHENATE DEHYDROGENASE [NADP(+)]"/>
    <property type="match status" value="1"/>
</dbReference>
<dbReference type="GO" id="GO:0006571">
    <property type="term" value="P:tyrosine biosynthetic process"/>
    <property type="evidence" value="ECO:0007669"/>
    <property type="project" value="UniProtKB-KW"/>
</dbReference>
<dbReference type="SUPFAM" id="SSF48179">
    <property type="entry name" value="6-phosphogluconate dehydrogenase C-terminal domain-like"/>
    <property type="match status" value="1"/>
</dbReference>
<dbReference type="GO" id="GO:0004665">
    <property type="term" value="F:prephenate dehydrogenase (NADP+) activity"/>
    <property type="evidence" value="ECO:0007669"/>
    <property type="project" value="InterPro"/>
</dbReference>
<organism evidence="11 12">
    <name type="scientific">Pelistega europaea</name>
    <dbReference type="NCBI Taxonomy" id="106147"/>
    <lineage>
        <taxon>Bacteria</taxon>
        <taxon>Pseudomonadati</taxon>
        <taxon>Pseudomonadota</taxon>
        <taxon>Betaproteobacteria</taxon>
        <taxon>Burkholderiales</taxon>
        <taxon>Alcaligenaceae</taxon>
        <taxon>Pelistega</taxon>
    </lineage>
</organism>
<dbReference type="RefSeq" id="WP_171589199.1">
    <property type="nucleotide sequence ID" value="NZ_JABGBO010000009.1"/>
</dbReference>
<dbReference type="Pfam" id="PF20463">
    <property type="entry name" value="PDH_C"/>
    <property type="match status" value="1"/>
</dbReference>
<evidence type="ECO:0000256" key="4">
    <source>
        <dbReference type="ARBA" id="ARBA00022498"/>
    </source>
</evidence>
<evidence type="ECO:0000256" key="8">
    <source>
        <dbReference type="ARBA" id="ARBA00023141"/>
    </source>
</evidence>
<comment type="similarity">
    <text evidence="2">Belongs to the prephenate/arogenate dehydrogenase family.</text>
</comment>
<keyword evidence="7" id="KW-0520">NAD</keyword>
<evidence type="ECO:0000259" key="10">
    <source>
        <dbReference type="PROSITE" id="PS51176"/>
    </source>
</evidence>
<evidence type="ECO:0000256" key="3">
    <source>
        <dbReference type="ARBA" id="ARBA00012068"/>
    </source>
</evidence>
<evidence type="ECO:0000256" key="7">
    <source>
        <dbReference type="ARBA" id="ARBA00023027"/>
    </source>
</evidence>
<dbReference type="AlphaFoldDB" id="A0A7Y4P6Z2"/>
<sequence>MKTARIKTLGIIGVGLIGGSFALNLKHYGLVDCVLGAGRDTSSIVKALELGIIDRIASIDEIAQKADVIVVATPVNAFAKVLQQLMPKLSKQAIVSDVGSTKANVIQAAREVMGNRIGQFVPAHPIAGSHASGPTAAFLELFQEKNVIITPLVENKPEDVALMTALWQACGAHVQLLAEAKDHDDIFAGVSHFPHFLAACYMSFMESDPVRRQALKMGGTGFRDFTRIAAGSPEMWRDIFLSNREAMLHQMDEFEKELVHFKHMLELADGEQIYDWLAKAAEARRTWKTVQS</sequence>
<evidence type="ECO:0000313" key="11">
    <source>
        <dbReference type="EMBL" id="NOL50220.1"/>
    </source>
</evidence>
<dbReference type="Proteomes" id="UP000541421">
    <property type="component" value="Unassembled WGS sequence"/>
</dbReference>
<dbReference type="InterPro" id="IPR003099">
    <property type="entry name" value="Prephen_DH"/>
</dbReference>
<accession>A0A7Y4P6Z2</accession>
<evidence type="ECO:0000256" key="9">
    <source>
        <dbReference type="ARBA" id="ARBA00049260"/>
    </source>
</evidence>
<dbReference type="SUPFAM" id="SSF51735">
    <property type="entry name" value="NAD(P)-binding Rossmann-fold domains"/>
    <property type="match status" value="1"/>
</dbReference>
<comment type="catalytic activity">
    <reaction evidence="9">
        <text>prephenate + NAD(+) = 3-(4-hydroxyphenyl)pyruvate + CO2 + NADH</text>
        <dbReference type="Rhea" id="RHEA:13869"/>
        <dbReference type="ChEBI" id="CHEBI:16526"/>
        <dbReference type="ChEBI" id="CHEBI:29934"/>
        <dbReference type="ChEBI" id="CHEBI:36242"/>
        <dbReference type="ChEBI" id="CHEBI:57540"/>
        <dbReference type="ChEBI" id="CHEBI:57945"/>
        <dbReference type="EC" id="1.3.1.12"/>
    </reaction>
</comment>
<proteinExistence type="inferred from homology"/>
<dbReference type="GO" id="GO:0008977">
    <property type="term" value="F:prephenate dehydrogenase (NAD+) activity"/>
    <property type="evidence" value="ECO:0007669"/>
    <property type="project" value="UniProtKB-EC"/>
</dbReference>
<dbReference type="FunFam" id="1.10.3660.10:FF:000003">
    <property type="entry name" value="Prephenate dehydrogenase"/>
    <property type="match status" value="1"/>
</dbReference>
<evidence type="ECO:0000313" key="12">
    <source>
        <dbReference type="Proteomes" id="UP000541421"/>
    </source>
</evidence>
<feature type="domain" description="Prephenate/arogenate dehydrogenase" evidence="10">
    <location>
        <begin position="7"/>
        <end position="292"/>
    </location>
</feature>
<dbReference type="FunFam" id="3.40.50.720:FF:000208">
    <property type="entry name" value="Prephenate dehydrogenase"/>
    <property type="match status" value="1"/>
</dbReference>
<keyword evidence="6" id="KW-0560">Oxidoreductase</keyword>
<dbReference type="PANTHER" id="PTHR21363">
    <property type="entry name" value="PREPHENATE DEHYDROGENASE"/>
    <property type="match status" value="1"/>
</dbReference>
<keyword evidence="4" id="KW-0827">Tyrosine biosynthesis</keyword>
<dbReference type="Gene3D" id="3.40.50.720">
    <property type="entry name" value="NAD(P)-binding Rossmann-like Domain"/>
    <property type="match status" value="1"/>
</dbReference>
<dbReference type="Gene3D" id="1.10.3660.10">
    <property type="entry name" value="6-phosphogluconate dehydrogenase C-terminal like domain"/>
    <property type="match status" value="1"/>
</dbReference>
<gene>
    <name evidence="11" type="ORF">HKX40_08770</name>
</gene>
<dbReference type="InterPro" id="IPR046826">
    <property type="entry name" value="PDH_N"/>
</dbReference>
<evidence type="ECO:0000256" key="5">
    <source>
        <dbReference type="ARBA" id="ARBA00022605"/>
    </source>
</evidence>
<evidence type="ECO:0000256" key="1">
    <source>
        <dbReference type="ARBA" id="ARBA00005067"/>
    </source>
</evidence>
<dbReference type="PROSITE" id="PS51176">
    <property type="entry name" value="PDH_ADH"/>
    <property type="match status" value="1"/>
</dbReference>
<dbReference type="Pfam" id="PF02153">
    <property type="entry name" value="PDH_N"/>
    <property type="match status" value="1"/>
</dbReference>
<dbReference type="EMBL" id="JABGBO010000009">
    <property type="protein sequence ID" value="NOL50220.1"/>
    <property type="molecule type" value="Genomic_DNA"/>
</dbReference>
<evidence type="ECO:0000256" key="6">
    <source>
        <dbReference type="ARBA" id="ARBA00023002"/>
    </source>
</evidence>
<dbReference type="GO" id="GO:0070403">
    <property type="term" value="F:NAD+ binding"/>
    <property type="evidence" value="ECO:0007669"/>
    <property type="project" value="InterPro"/>
</dbReference>
<comment type="pathway">
    <text evidence="1">Amino-acid biosynthesis; L-tyrosine biosynthesis; (4-hydroxyphenyl)pyruvate from prephenate (NAD(+) route): step 1/1.</text>
</comment>
<dbReference type="InterPro" id="IPR008927">
    <property type="entry name" value="6-PGluconate_DH-like_C_sf"/>
</dbReference>
<keyword evidence="8" id="KW-0057">Aromatic amino acid biosynthesis</keyword>
<dbReference type="InterPro" id="IPR046825">
    <property type="entry name" value="PDH_C"/>
</dbReference>
<comment type="caution">
    <text evidence="11">The sequence shown here is derived from an EMBL/GenBank/DDBJ whole genome shotgun (WGS) entry which is preliminary data.</text>
</comment>